<keyword evidence="4" id="KW-0862">Zinc</keyword>
<reference evidence="5" key="1">
    <citation type="submission" date="2018-05" db="EMBL/GenBank/DDBJ databases">
        <authorList>
            <person name="Lanie J.A."/>
            <person name="Ng W.-L."/>
            <person name="Kazmierczak K.M."/>
            <person name="Andrzejewski T.M."/>
            <person name="Davidsen T.M."/>
            <person name="Wayne K.J."/>
            <person name="Tettelin H."/>
            <person name="Glass J.I."/>
            <person name="Rusch D."/>
            <person name="Podicherti R."/>
            <person name="Tsui H.-C.T."/>
            <person name="Winkler M.E."/>
        </authorList>
    </citation>
    <scope>NUCLEOTIDE SEQUENCE</scope>
</reference>
<dbReference type="PANTHER" id="PTHR37418">
    <property type="entry name" value="3-KETO-5-AMINOHEXANOATE CLEAVAGE ENZYME-RELATED"/>
    <property type="match status" value="1"/>
</dbReference>
<dbReference type="EMBL" id="UINC01000523">
    <property type="protein sequence ID" value="SUZ56799.1"/>
    <property type="molecule type" value="Genomic_DNA"/>
</dbReference>
<name>A0A381NR52_9ZZZZ</name>
<dbReference type="GO" id="GO:0046872">
    <property type="term" value="F:metal ion binding"/>
    <property type="evidence" value="ECO:0007669"/>
    <property type="project" value="UniProtKB-KW"/>
</dbReference>
<dbReference type="GO" id="GO:0043720">
    <property type="term" value="F:3-keto-5-aminohexanoate cleavage activity"/>
    <property type="evidence" value="ECO:0007669"/>
    <property type="project" value="InterPro"/>
</dbReference>
<dbReference type="InterPro" id="IPR013785">
    <property type="entry name" value="Aldolase_TIM"/>
</dbReference>
<accession>A0A381NR52</accession>
<keyword evidence="3" id="KW-0479">Metal-binding</keyword>
<gene>
    <name evidence="5" type="ORF">METZ01_LOCUS9653</name>
</gene>
<feature type="non-terminal residue" evidence="5">
    <location>
        <position position="112"/>
    </location>
</feature>
<keyword evidence="2" id="KW-0808">Transferase</keyword>
<evidence type="ECO:0000313" key="5">
    <source>
        <dbReference type="EMBL" id="SUZ56799.1"/>
    </source>
</evidence>
<dbReference type="AlphaFoldDB" id="A0A381NR52"/>
<dbReference type="SUPFAM" id="SSF51395">
    <property type="entry name" value="FMN-linked oxidoreductases"/>
    <property type="match status" value="1"/>
</dbReference>
<comment type="cofactor">
    <cofactor evidence="1">
        <name>Zn(2+)</name>
        <dbReference type="ChEBI" id="CHEBI:29105"/>
    </cofactor>
</comment>
<evidence type="ECO:0000256" key="3">
    <source>
        <dbReference type="ARBA" id="ARBA00022723"/>
    </source>
</evidence>
<evidence type="ECO:0008006" key="6">
    <source>
        <dbReference type="Google" id="ProtNLM"/>
    </source>
</evidence>
<dbReference type="InterPro" id="IPR019546">
    <property type="entry name" value="TAT_signal_bac_arc"/>
</dbReference>
<dbReference type="InterPro" id="IPR008567">
    <property type="entry name" value="BKACE"/>
</dbReference>
<dbReference type="PROSITE" id="PS51257">
    <property type="entry name" value="PROKAR_LIPOPROTEIN"/>
    <property type="match status" value="1"/>
</dbReference>
<protein>
    <recommendedName>
        <fullName evidence="6">3-keto-5-aminohexanoate cleavage enzyme</fullName>
    </recommendedName>
</protein>
<proteinExistence type="predicted"/>
<dbReference type="Gene3D" id="3.20.20.70">
    <property type="entry name" value="Aldolase class I"/>
    <property type="match status" value="1"/>
</dbReference>
<dbReference type="PANTHER" id="PTHR37418:SF2">
    <property type="entry name" value="3-KETO-5-AMINOHEXANOATE CLEAVAGE ENZYME"/>
    <property type="match status" value="1"/>
</dbReference>
<dbReference type="Pfam" id="PF05853">
    <property type="entry name" value="BKACE"/>
    <property type="match status" value="1"/>
</dbReference>
<organism evidence="5">
    <name type="scientific">marine metagenome</name>
    <dbReference type="NCBI Taxonomy" id="408172"/>
    <lineage>
        <taxon>unclassified sequences</taxon>
        <taxon>metagenomes</taxon>
        <taxon>ecological metagenomes</taxon>
    </lineage>
</organism>
<evidence type="ECO:0000256" key="1">
    <source>
        <dbReference type="ARBA" id="ARBA00001947"/>
    </source>
</evidence>
<dbReference type="NCBIfam" id="TIGR01409">
    <property type="entry name" value="TAT_signal_seq"/>
    <property type="match status" value="1"/>
</dbReference>
<sequence>MSDPAIRPSAAFEWSRRDFLVVAGLGVCTLGGCGVAPSGSTETRLLKAALNGGRQPGSHPALPTTPDAFAEAARRSVEAGAGAIHVHVRDPAAAESVRAEDVARVVTAVRAA</sequence>
<evidence type="ECO:0000256" key="2">
    <source>
        <dbReference type="ARBA" id="ARBA00022679"/>
    </source>
</evidence>
<evidence type="ECO:0000256" key="4">
    <source>
        <dbReference type="ARBA" id="ARBA00022833"/>
    </source>
</evidence>